<dbReference type="Proteomes" id="UP001152747">
    <property type="component" value="Unassembled WGS sequence"/>
</dbReference>
<reference evidence="7" key="1">
    <citation type="submission" date="2022-11" db="EMBL/GenBank/DDBJ databases">
        <authorList>
            <person name="Kikuchi T."/>
        </authorList>
    </citation>
    <scope>NUCLEOTIDE SEQUENCE</scope>
    <source>
        <strain evidence="7">PS1010</strain>
    </source>
</reference>
<feature type="transmembrane region" description="Helical" evidence="5">
    <location>
        <begin position="47"/>
        <end position="66"/>
    </location>
</feature>
<comment type="subcellular location">
    <subcellularLocation>
        <location evidence="1">Membrane</location>
    </subcellularLocation>
</comment>
<sequence>MTSIFAILIVIIIVSDLLTTYILRGILWSFVISICVFIYAFNQIVVPIQNLLIFLLALQRFFLYFYPNSEKYIVPSEKRFRCFLNWLYFIFISGSIFNIMFLVKCWWENSSFNEGIDYDPSWSILNSAIYIILDLVVMLSSIFYISILISVRKITTMASSFMRNRPEKVIFYQTLVLLVVKILCVPMCIIYAWSMKMQNLTMNKAFNVIYYSMFLIDMLTTPIVFQITYIFCNKTNLDILLKMNFRKLKTWMIVCCGASSKMIENHHEVYSTSKT</sequence>
<dbReference type="PANTHER" id="PTHR31720">
    <property type="entry name" value="SERPENTINE RECEPTOR, CLASS Z-RELATED"/>
    <property type="match status" value="1"/>
</dbReference>
<feature type="transmembrane region" description="Helical" evidence="5">
    <location>
        <begin position="86"/>
        <end position="107"/>
    </location>
</feature>
<evidence type="ECO:0000313" key="7">
    <source>
        <dbReference type="EMBL" id="CAI5450526.1"/>
    </source>
</evidence>
<dbReference type="GO" id="GO:0016020">
    <property type="term" value="C:membrane"/>
    <property type="evidence" value="ECO:0007669"/>
    <property type="project" value="UniProtKB-SubCell"/>
</dbReference>
<evidence type="ECO:0000256" key="1">
    <source>
        <dbReference type="ARBA" id="ARBA00004370"/>
    </source>
</evidence>
<accession>A0A9P1ITL4</accession>
<gene>
    <name evidence="7" type="ORF">CAMP_LOCUS13163</name>
</gene>
<evidence type="ECO:0000256" key="5">
    <source>
        <dbReference type="SAM" id="Phobius"/>
    </source>
</evidence>
<comment type="caution">
    <text evidence="7">The sequence shown here is derived from an EMBL/GenBank/DDBJ whole genome shotgun (WGS) entry which is preliminary data.</text>
</comment>
<keyword evidence="8" id="KW-1185">Reference proteome</keyword>
<dbReference type="PANTHER" id="PTHR31720:SF16">
    <property type="entry name" value="G PROTEIN-COUPLED RECEPTOR-RELATED"/>
    <property type="match status" value="1"/>
</dbReference>
<dbReference type="Pfam" id="PF10325">
    <property type="entry name" value="7TM_GPCR_Srz"/>
    <property type="match status" value="1"/>
</dbReference>
<feature type="transmembrane region" description="Helical" evidence="5">
    <location>
        <begin position="208"/>
        <end position="232"/>
    </location>
</feature>
<dbReference type="OrthoDB" id="5859983at2759"/>
<proteinExistence type="predicted"/>
<dbReference type="Gene3D" id="1.20.1070.10">
    <property type="entry name" value="Rhodopsin 7-helix transmembrane proteins"/>
    <property type="match status" value="1"/>
</dbReference>
<dbReference type="InterPro" id="IPR017452">
    <property type="entry name" value="GPCR_Rhodpsn_7TM"/>
</dbReference>
<keyword evidence="3 5" id="KW-1133">Transmembrane helix</keyword>
<feature type="transmembrane region" description="Helical" evidence="5">
    <location>
        <begin position="127"/>
        <end position="149"/>
    </location>
</feature>
<organism evidence="7 8">
    <name type="scientific">Caenorhabditis angaria</name>
    <dbReference type="NCBI Taxonomy" id="860376"/>
    <lineage>
        <taxon>Eukaryota</taxon>
        <taxon>Metazoa</taxon>
        <taxon>Ecdysozoa</taxon>
        <taxon>Nematoda</taxon>
        <taxon>Chromadorea</taxon>
        <taxon>Rhabditida</taxon>
        <taxon>Rhabditina</taxon>
        <taxon>Rhabditomorpha</taxon>
        <taxon>Rhabditoidea</taxon>
        <taxon>Rhabditidae</taxon>
        <taxon>Peloderinae</taxon>
        <taxon>Caenorhabditis</taxon>
    </lineage>
</organism>
<protein>
    <recommendedName>
        <fullName evidence="6">G-protein coupled receptors family 1 profile domain-containing protein</fullName>
    </recommendedName>
</protein>
<evidence type="ECO:0000256" key="3">
    <source>
        <dbReference type="ARBA" id="ARBA00022989"/>
    </source>
</evidence>
<feature type="domain" description="G-protein coupled receptors family 1 profile" evidence="6">
    <location>
        <begin position="1"/>
        <end position="225"/>
    </location>
</feature>
<evidence type="ECO:0000256" key="4">
    <source>
        <dbReference type="ARBA" id="ARBA00023136"/>
    </source>
</evidence>
<evidence type="ECO:0000313" key="8">
    <source>
        <dbReference type="Proteomes" id="UP001152747"/>
    </source>
</evidence>
<dbReference type="AlphaFoldDB" id="A0A9P1ITL4"/>
<evidence type="ECO:0000256" key="2">
    <source>
        <dbReference type="ARBA" id="ARBA00022692"/>
    </source>
</evidence>
<name>A0A9P1ITL4_9PELO</name>
<evidence type="ECO:0000259" key="6">
    <source>
        <dbReference type="PROSITE" id="PS50262"/>
    </source>
</evidence>
<dbReference type="EMBL" id="CANHGI010000005">
    <property type="protein sequence ID" value="CAI5450526.1"/>
    <property type="molecule type" value="Genomic_DNA"/>
</dbReference>
<keyword evidence="4 5" id="KW-0472">Membrane</keyword>
<keyword evidence="2 5" id="KW-0812">Transmembrane</keyword>
<dbReference type="InterPro" id="IPR018817">
    <property type="entry name" value="7TM_GPCR_serpentine_rcpt_Srz"/>
</dbReference>
<dbReference type="PROSITE" id="PS50262">
    <property type="entry name" value="G_PROTEIN_RECEP_F1_2"/>
    <property type="match status" value="1"/>
</dbReference>
<feature type="transmembrane region" description="Helical" evidence="5">
    <location>
        <begin position="170"/>
        <end position="193"/>
    </location>
</feature>